<evidence type="ECO:0000256" key="1">
    <source>
        <dbReference type="ARBA" id="ARBA00009353"/>
    </source>
</evidence>
<feature type="domain" description="NAD-dependent epimerase/dehydratase" evidence="2">
    <location>
        <begin position="3"/>
        <end position="130"/>
    </location>
</feature>
<evidence type="ECO:0000259" key="2">
    <source>
        <dbReference type="Pfam" id="PF01370"/>
    </source>
</evidence>
<reference evidence="4 5" key="1">
    <citation type="submission" date="2020-01" db="EMBL/GenBank/DDBJ databases">
        <title>Spongiivirga citrea KCTC 32990T.</title>
        <authorList>
            <person name="Wang G."/>
        </authorList>
    </citation>
    <scope>NUCLEOTIDE SEQUENCE [LARGE SCALE GENOMIC DNA]</scope>
    <source>
        <strain evidence="4 5">KCTC 32990</strain>
    </source>
</reference>
<dbReference type="Proteomes" id="UP000474296">
    <property type="component" value="Unassembled WGS sequence"/>
</dbReference>
<dbReference type="RefSeq" id="WP_164033246.1">
    <property type="nucleotide sequence ID" value="NZ_JAABOQ010000006.1"/>
</dbReference>
<organism evidence="4 5">
    <name type="scientific">Spongiivirga citrea</name>
    <dbReference type="NCBI Taxonomy" id="1481457"/>
    <lineage>
        <taxon>Bacteria</taxon>
        <taxon>Pseudomonadati</taxon>
        <taxon>Bacteroidota</taxon>
        <taxon>Flavobacteriia</taxon>
        <taxon>Flavobacteriales</taxon>
        <taxon>Flavobacteriaceae</taxon>
        <taxon>Spongiivirga</taxon>
    </lineage>
</organism>
<dbReference type="InterPro" id="IPR001509">
    <property type="entry name" value="Epimerase_deHydtase"/>
</dbReference>
<dbReference type="AlphaFoldDB" id="A0A6M0CNN8"/>
<dbReference type="Pfam" id="PF08338">
    <property type="entry name" value="DUF1731"/>
    <property type="match status" value="1"/>
</dbReference>
<dbReference type="InterPro" id="IPR013549">
    <property type="entry name" value="DUF1731"/>
</dbReference>
<dbReference type="SUPFAM" id="SSF51735">
    <property type="entry name" value="NAD(P)-binding Rossmann-fold domains"/>
    <property type="match status" value="1"/>
</dbReference>
<feature type="domain" description="DUF1731" evidence="3">
    <location>
        <begin position="254"/>
        <end position="300"/>
    </location>
</feature>
<dbReference type="NCBIfam" id="TIGR01777">
    <property type="entry name" value="yfcH"/>
    <property type="match status" value="1"/>
</dbReference>
<evidence type="ECO:0000313" key="4">
    <source>
        <dbReference type="EMBL" id="NER18563.1"/>
    </source>
</evidence>
<dbReference type="EMBL" id="JAABOQ010000006">
    <property type="protein sequence ID" value="NER18563.1"/>
    <property type="molecule type" value="Genomic_DNA"/>
</dbReference>
<dbReference type="Pfam" id="PF01370">
    <property type="entry name" value="Epimerase"/>
    <property type="match status" value="1"/>
</dbReference>
<evidence type="ECO:0000259" key="3">
    <source>
        <dbReference type="Pfam" id="PF08338"/>
    </source>
</evidence>
<name>A0A6M0CNN8_9FLAO</name>
<comment type="caution">
    <text evidence="4">The sequence shown here is derived from an EMBL/GenBank/DDBJ whole genome shotgun (WGS) entry which is preliminary data.</text>
</comment>
<evidence type="ECO:0000313" key="5">
    <source>
        <dbReference type="Proteomes" id="UP000474296"/>
    </source>
</evidence>
<proteinExistence type="inferred from homology"/>
<dbReference type="InterPro" id="IPR010099">
    <property type="entry name" value="SDR39U1"/>
</dbReference>
<accession>A0A6M0CNN8</accession>
<dbReference type="PANTHER" id="PTHR11092:SF0">
    <property type="entry name" value="EPIMERASE FAMILY PROTEIN SDR39U1"/>
    <property type="match status" value="1"/>
</dbReference>
<gene>
    <name evidence="4" type="ORF">GWK10_15190</name>
</gene>
<protein>
    <submittedName>
        <fullName evidence="4">TIGR01777 family protein</fullName>
    </submittedName>
</protein>
<dbReference type="PANTHER" id="PTHR11092">
    <property type="entry name" value="SUGAR NUCLEOTIDE EPIMERASE RELATED"/>
    <property type="match status" value="1"/>
</dbReference>
<dbReference type="InterPro" id="IPR036291">
    <property type="entry name" value="NAD(P)-bd_dom_sf"/>
</dbReference>
<dbReference type="Gene3D" id="3.40.50.720">
    <property type="entry name" value="NAD(P)-binding Rossmann-like Domain"/>
    <property type="match status" value="1"/>
</dbReference>
<keyword evidence="5" id="KW-1185">Reference proteome</keyword>
<comment type="similarity">
    <text evidence="1">Belongs to the NAD(P)-dependent epimerase/dehydratase family. SDR39U1 subfamily.</text>
</comment>
<sequence length="301" mass="33342">MRVLITGATGLVGKALVKKCLEQGIAVNYLTTRVSKIEGTAFYKGFLWNPASNEIDINCFEGCDAIINLAGASVSKRWTPAYKQEILESRLDILETLKRGLEKVEDHTIKQLISASAIGFYPDSETAYYKEDHDTAGTSFLAQVTEKWEAAIDSLLPLGVQITKVRIGIVLAEEGGALQKMVPPIKYLVGAPFGSGNQWQSWIHIDDLTDMLLFLIHKEITGIFNAVAPNPVTNMKMVKAIGKQLGVPVFLPNIPRFVMRLVLGEMHTLVFMSQRVSSKKIESLGFHFEYVNLEKALSNLL</sequence>